<dbReference type="EMBL" id="FLQX01000174">
    <property type="protein sequence ID" value="SBT10252.1"/>
    <property type="molecule type" value="Genomic_DNA"/>
</dbReference>
<accession>A0A1A8XZY6</accession>
<dbReference type="AlphaFoldDB" id="A0A1A8XZY6"/>
<keyword evidence="2" id="KW-1185">Reference proteome</keyword>
<reference evidence="1 2" key="1">
    <citation type="submission" date="2016-06" db="EMBL/GenBank/DDBJ databases">
        <authorList>
            <person name="Kjaerup R.B."/>
            <person name="Dalgaard T.S."/>
            <person name="Juul-Madsen H.R."/>
        </authorList>
    </citation>
    <scope>NUCLEOTIDE SEQUENCE [LARGE SCALE GENOMIC DNA]</scope>
    <source>
        <strain evidence="1">3</strain>
    </source>
</reference>
<gene>
    <name evidence="1" type="ORF">ACCAA_920030</name>
</gene>
<sequence>MELIEPASHVQVRSGGLLFYSDSNLAETDVSELAVEYLCELAVLDEGVTLCDILLLLKSNPPLLQTLRRFWAVELVEEAFAGEASSDTAADDPEEVEYLLLARPCGVALRTKAYDVMTRLMLLGIGFPERDPGSNGRSVGDRQEWSMCGVSVRTCLHYPLRLERTSKVFVHGRDQKATAGRALSMEEINFGPPTLLQILHSICYDLSFFGLGDRKSEVIDSLKNAEFSEMSAADFDKL</sequence>
<name>A0A1A8XZY6_9PROT</name>
<protein>
    <submittedName>
        <fullName evidence="1">Uncharacterized protein</fullName>
    </submittedName>
</protein>
<organism evidence="1 2">
    <name type="scientific">Candidatus Accumulibacter aalborgensis</name>
    <dbReference type="NCBI Taxonomy" id="1860102"/>
    <lineage>
        <taxon>Bacteria</taxon>
        <taxon>Pseudomonadati</taxon>
        <taxon>Pseudomonadota</taxon>
        <taxon>Betaproteobacteria</taxon>
        <taxon>Candidatus Accumulibacter</taxon>
    </lineage>
</organism>
<evidence type="ECO:0000313" key="1">
    <source>
        <dbReference type="EMBL" id="SBT10252.1"/>
    </source>
</evidence>
<evidence type="ECO:0000313" key="2">
    <source>
        <dbReference type="Proteomes" id="UP000199169"/>
    </source>
</evidence>
<dbReference type="Proteomes" id="UP000199169">
    <property type="component" value="Unassembled WGS sequence"/>
</dbReference>
<dbReference type="RefSeq" id="WP_186409294.1">
    <property type="nucleotide sequence ID" value="NZ_FLQX01000174.1"/>
</dbReference>
<proteinExistence type="predicted"/>